<evidence type="ECO:0000259" key="2">
    <source>
        <dbReference type="Pfam" id="PF00561"/>
    </source>
</evidence>
<dbReference type="Gene3D" id="3.40.50.1820">
    <property type="entry name" value="alpha/beta hydrolase"/>
    <property type="match status" value="1"/>
</dbReference>
<dbReference type="Gramene" id="PRQ45823">
    <property type="protein sequence ID" value="PRQ45823"/>
    <property type="gene ID" value="RchiOBHm_Chr3g0495891"/>
</dbReference>
<evidence type="ECO:0000313" key="4">
    <source>
        <dbReference type="Proteomes" id="UP000238479"/>
    </source>
</evidence>
<evidence type="ECO:0000313" key="3">
    <source>
        <dbReference type="EMBL" id="PRQ45823.1"/>
    </source>
</evidence>
<dbReference type="AlphaFoldDB" id="A0A2P6RHB7"/>
<organism evidence="3 4">
    <name type="scientific">Rosa chinensis</name>
    <name type="common">China rose</name>
    <dbReference type="NCBI Taxonomy" id="74649"/>
    <lineage>
        <taxon>Eukaryota</taxon>
        <taxon>Viridiplantae</taxon>
        <taxon>Streptophyta</taxon>
        <taxon>Embryophyta</taxon>
        <taxon>Tracheophyta</taxon>
        <taxon>Spermatophyta</taxon>
        <taxon>Magnoliopsida</taxon>
        <taxon>eudicotyledons</taxon>
        <taxon>Gunneridae</taxon>
        <taxon>Pentapetalae</taxon>
        <taxon>rosids</taxon>
        <taxon>fabids</taxon>
        <taxon>Rosales</taxon>
        <taxon>Rosaceae</taxon>
        <taxon>Rosoideae</taxon>
        <taxon>Rosoideae incertae sedis</taxon>
        <taxon>Rosa</taxon>
    </lineage>
</organism>
<keyword evidence="3" id="KW-0808">Transferase</keyword>
<keyword evidence="1" id="KW-0472">Membrane</keyword>
<dbReference type="OMA" id="CGGAKFM"/>
<dbReference type="Pfam" id="PF00561">
    <property type="entry name" value="Abhydrolase_1"/>
    <property type="match status" value="1"/>
</dbReference>
<proteinExistence type="predicted"/>
<gene>
    <name evidence="3" type="ORF">RchiOBHm_Chr3g0495891</name>
</gene>
<dbReference type="EMBL" id="PDCK01000041">
    <property type="protein sequence ID" value="PRQ45823.1"/>
    <property type="molecule type" value="Genomic_DNA"/>
</dbReference>
<dbReference type="OrthoDB" id="284184at2759"/>
<sequence length="422" mass="47938">MFPQWLKKSATALNSALGFIVFLIFDFLDAILCVLFRYFDHLFEGRPGSCYCGRKEIELVRNVVGDEEDHQLSETLYRRKNVFREMGLVGFAKSCQNTSAGGVARWSDCGCHSCVSWLNDTHHNLHLVIMQPSSPAITEDCRIQAAENVIFLHGFLSSSSFWAETVFPNISEPVSRQYRLFAIDLLGFGLSPKPRDCLYTLKDHTEMIEKSVICPFQLTSFHLVAHSMGCLIAIALAAKHSQLVKSITLVAPPYFPSKDGDSLRVLHKLAERKLWPLTLFGSSFMSWYEHLGRCVCFVLCRNHRAWEWIVKLFTWKRDLHFMTMDLTRHTHHSAWHTMHNVICGGAKLMECYLEVIGKAGVKVSVIHGDRDQVVPVECSNNIQMTVPEAQVNIIKNADHSSVLLGREKDFTLHLEHVWAASS</sequence>
<protein>
    <submittedName>
        <fullName evidence="3">Putative dihydrolipoyllysine-residue acetyltransferase</fullName>
        <ecNumber evidence="3">2.3.1.12</ecNumber>
    </submittedName>
</protein>
<dbReference type="InterPro" id="IPR029058">
    <property type="entry name" value="AB_hydrolase_fold"/>
</dbReference>
<dbReference type="SUPFAM" id="SSF53474">
    <property type="entry name" value="alpha/beta-Hydrolases"/>
    <property type="match status" value="1"/>
</dbReference>
<evidence type="ECO:0000256" key="1">
    <source>
        <dbReference type="SAM" id="Phobius"/>
    </source>
</evidence>
<keyword evidence="4" id="KW-1185">Reference proteome</keyword>
<dbReference type="PANTHER" id="PTHR43689">
    <property type="entry name" value="HYDROLASE"/>
    <property type="match status" value="1"/>
</dbReference>
<name>A0A2P6RHB7_ROSCH</name>
<dbReference type="EC" id="2.3.1.12" evidence="3"/>
<keyword evidence="1" id="KW-1133">Transmembrane helix</keyword>
<reference evidence="3 4" key="1">
    <citation type="journal article" date="2018" name="Nat. Genet.">
        <title>The Rosa genome provides new insights in the design of modern roses.</title>
        <authorList>
            <person name="Bendahmane M."/>
        </authorList>
    </citation>
    <scope>NUCLEOTIDE SEQUENCE [LARGE SCALE GENOMIC DNA]</scope>
    <source>
        <strain evidence="4">cv. Old Blush</strain>
    </source>
</reference>
<feature type="domain" description="AB hydrolase-1" evidence="2">
    <location>
        <begin position="149"/>
        <end position="403"/>
    </location>
</feature>
<dbReference type="Proteomes" id="UP000238479">
    <property type="component" value="Chromosome 3"/>
</dbReference>
<dbReference type="GO" id="GO:0004742">
    <property type="term" value="F:dihydrolipoyllysine-residue acetyltransferase activity"/>
    <property type="evidence" value="ECO:0007669"/>
    <property type="project" value="UniProtKB-EC"/>
</dbReference>
<comment type="caution">
    <text evidence="3">The sequence shown here is derived from an EMBL/GenBank/DDBJ whole genome shotgun (WGS) entry which is preliminary data.</text>
</comment>
<accession>A0A2P6RHB7</accession>
<dbReference type="STRING" id="74649.A0A2P6RHB7"/>
<dbReference type="InterPro" id="IPR000073">
    <property type="entry name" value="AB_hydrolase_1"/>
</dbReference>
<keyword evidence="1" id="KW-0812">Transmembrane</keyword>
<dbReference type="PANTHER" id="PTHR43689:SF14">
    <property type="entry name" value="LYSOPHOSPHOLIPASE BODYGUARD 4-RELATED"/>
    <property type="match status" value="1"/>
</dbReference>
<feature type="transmembrane region" description="Helical" evidence="1">
    <location>
        <begin position="12"/>
        <end position="39"/>
    </location>
</feature>
<keyword evidence="3" id="KW-0012">Acyltransferase</keyword>